<feature type="domain" description="N-acetyltransferase" evidence="1">
    <location>
        <begin position="98"/>
        <end position="152"/>
    </location>
</feature>
<dbReference type="Pfam" id="PF13673">
    <property type="entry name" value="Acetyltransf_10"/>
    <property type="match status" value="1"/>
</dbReference>
<dbReference type="GO" id="GO:0016747">
    <property type="term" value="F:acyltransferase activity, transferring groups other than amino-acyl groups"/>
    <property type="evidence" value="ECO:0007669"/>
    <property type="project" value="InterPro"/>
</dbReference>
<dbReference type="SUPFAM" id="SSF55729">
    <property type="entry name" value="Acyl-CoA N-acyltransferases (Nat)"/>
    <property type="match status" value="1"/>
</dbReference>
<evidence type="ECO:0000313" key="3">
    <source>
        <dbReference type="Proteomes" id="UP000434580"/>
    </source>
</evidence>
<dbReference type="OrthoDB" id="7845888at2"/>
<name>A0A5S9NMC7_9GAMM</name>
<sequence length="184" mass="21072">MECQIQKKLQIGPATCTEDLRLIKRFYRHQHEKVAFRDNDSIYRMTLSTSQCGGVELVTVGAMKLTGVSSQHKLHDQKSDQLHSSSAARRLNDEPDLWVRNLLVAEAYRRQGLAATLLLNVIDRRPGARYWAFAEPYLAGFYTQAGFVEKQSSSLPQSLSDKWQRYRRSGGESDQIWLLSSHEK</sequence>
<dbReference type="InterPro" id="IPR016181">
    <property type="entry name" value="Acyl_CoA_acyltransferase"/>
</dbReference>
<organism evidence="2 3">
    <name type="scientific">BD1-7 clade bacterium</name>
    <dbReference type="NCBI Taxonomy" id="2029982"/>
    <lineage>
        <taxon>Bacteria</taxon>
        <taxon>Pseudomonadati</taxon>
        <taxon>Pseudomonadota</taxon>
        <taxon>Gammaproteobacteria</taxon>
        <taxon>Cellvibrionales</taxon>
        <taxon>Spongiibacteraceae</taxon>
        <taxon>BD1-7 clade</taxon>
    </lineage>
</organism>
<gene>
    <name evidence="2" type="ORF">DPBNPPHM_03176</name>
</gene>
<dbReference type="Gene3D" id="3.40.630.30">
    <property type="match status" value="1"/>
</dbReference>
<accession>A0A5S9NMC7</accession>
<dbReference type="AlphaFoldDB" id="A0A5S9NMC7"/>
<evidence type="ECO:0000259" key="1">
    <source>
        <dbReference type="Pfam" id="PF13673"/>
    </source>
</evidence>
<proteinExistence type="predicted"/>
<dbReference type="EMBL" id="CACSII010000003">
    <property type="protein sequence ID" value="CAA0094174.1"/>
    <property type="molecule type" value="Genomic_DNA"/>
</dbReference>
<reference evidence="2 3" key="1">
    <citation type="submission" date="2019-11" db="EMBL/GenBank/DDBJ databases">
        <authorList>
            <person name="Holert J."/>
        </authorList>
    </citation>
    <scope>NUCLEOTIDE SEQUENCE [LARGE SCALE GENOMIC DNA]</scope>
    <source>
        <strain evidence="2">BC5_2</strain>
    </source>
</reference>
<evidence type="ECO:0000313" key="2">
    <source>
        <dbReference type="EMBL" id="CAA0094174.1"/>
    </source>
</evidence>
<dbReference type="InterPro" id="IPR000182">
    <property type="entry name" value="GNAT_dom"/>
</dbReference>
<protein>
    <recommendedName>
        <fullName evidence="1">N-acetyltransferase domain-containing protein</fullName>
    </recommendedName>
</protein>
<dbReference type="Proteomes" id="UP000434580">
    <property type="component" value="Unassembled WGS sequence"/>
</dbReference>